<dbReference type="GO" id="GO:0005737">
    <property type="term" value="C:cytoplasm"/>
    <property type="evidence" value="ECO:0007669"/>
    <property type="project" value="TreeGrafter"/>
</dbReference>
<evidence type="ECO:0000313" key="5">
    <source>
        <dbReference type="Proteomes" id="UP001152759"/>
    </source>
</evidence>
<evidence type="ECO:0000256" key="1">
    <source>
        <dbReference type="PROSITE-ProRule" id="PRU00285"/>
    </source>
</evidence>
<dbReference type="PROSITE" id="PS01031">
    <property type="entry name" value="SHSP"/>
    <property type="match status" value="1"/>
</dbReference>
<comment type="similarity">
    <text evidence="1 2">Belongs to the small heat shock protein (HSP20) family.</text>
</comment>
<protein>
    <recommendedName>
        <fullName evidence="3">SHSP domain-containing protein</fullName>
    </recommendedName>
</protein>
<dbReference type="AlphaFoldDB" id="A0A9P0A7W7"/>
<name>A0A9P0A7W7_BEMTA</name>
<dbReference type="EMBL" id="OU963865">
    <property type="protein sequence ID" value="CAH0388453.1"/>
    <property type="molecule type" value="Genomic_DNA"/>
</dbReference>
<organism evidence="4 5">
    <name type="scientific">Bemisia tabaci</name>
    <name type="common">Sweetpotato whitefly</name>
    <name type="synonym">Aleurodes tabaci</name>
    <dbReference type="NCBI Taxonomy" id="7038"/>
    <lineage>
        <taxon>Eukaryota</taxon>
        <taxon>Metazoa</taxon>
        <taxon>Ecdysozoa</taxon>
        <taxon>Arthropoda</taxon>
        <taxon>Hexapoda</taxon>
        <taxon>Insecta</taxon>
        <taxon>Pterygota</taxon>
        <taxon>Neoptera</taxon>
        <taxon>Paraneoptera</taxon>
        <taxon>Hemiptera</taxon>
        <taxon>Sternorrhyncha</taxon>
        <taxon>Aleyrodoidea</taxon>
        <taxon>Aleyrodidae</taxon>
        <taxon>Aleyrodinae</taxon>
        <taxon>Bemisia</taxon>
    </lineage>
</organism>
<dbReference type="InterPro" id="IPR008978">
    <property type="entry name" value="HSP20-like_chaperone"/>
</dbReference>
<sequence>MAQPNFTPIAVRGNFLYDPYFASARSTIQQLVQEMQKGAGTSNGPGRPVEIFWPPDNMTNLMAIISQWQQAQASIGQPQCFAMPAAAAPANPPTALNTIFFFDPINFQMFVDVRGFHPSEIKLSVSCNVVEVRVCHEDCEVNVSSANYASRTISKIYRLPRQVVTEKSQCSLSNDGTLILAVPWLQQPPTPMQT</sequence>
<dbReference type="Gene3D" id="2.60.40.790">
    <property type="match status" value="1"/>
</dbReference>
<dbReference type="InterPro" id="IPR001436">
    <property type="entry name" value="Alpha-crystallin/sHSP_animal"/>
</dbReference>
<dbReference type="GO" id="GO:0051082">
    <property type="term" value="F:unfolded protein binding"/>
    <property type="evidence" value="ECO:0007669"/>
    <property type="project" value="TreeGrafter"/>
</dbReference>
<evidence type="ECO:0000313" key="4">
    <source>
        <dbReference type="EMBL" id="CAH0388453.1"/>
    </source>
</evidence>
<proteinExistence type="inferred from homology"/>
<dbReference type="GO" id="GO:0005634">
    <property type="term" value="C:nucleus"/>
    <property type="evidence" value="ECO:0007669"/>
    <property type="project" value="TreeGrafter"/>
</dbReference>
<accession>A0A9P0A7W7</accession>
<reference evidence="4" key="1">
    <citation type="submission" date="2021-12" db="EMBL/GenBank/DDBJ databases">
        <authorList>
            <person name="King R."/>
        </authorList>
    </citation>
    <scope>NUCLEOTIDE SEQUENCE</scope>
</reference>
<gene>
    <name evidence="4" type="ORF">BEMITA_LOCUS7365</name>
</gene>
<dbReference type="PANTHER" id="PTHR45640">
    <property type="entry name" value="HEAT SHOCK PROTEIN HSP-12.2-RELATED"/>
    <property type="match status" value="1"/>
</dbReference>
<feature type="domain" description="SHSP" evidence="3">
    <location>
        <begin position="85"/>
        <end position="194"/>
    </location>
</feature>
<dbReference type="Pfam" id="PF00011">
    <property type="entry name" value="HSP20"/>
    <property type="match status" value="1"/>
</dbReference>
<dbReference type="GO" id="GO:0009408">
    <property type="term" value="P:response to heat"/>
    <property type="evidence" value="ECO:0007669"/>
    <property type="project" value="TreeGrafter"/>
</dbReference>
<dbReference type="PANTHER" id="PTHR45640:SF34">
    <property type="entry name" value="PROTEIN LETHAL(2)ESSENTIAL FOR LIFE"/>
    <property type="match status" value="1"/>
</dbReference>
<dbReference type="InterPro" id="IPR002068">
    <property type="entry name" value="A-crystallin/Hsp20_dom"/>
</dbReference>
<evidence type="ECO:0000256" key="2">
    <source>
        <dbReference type="RuleBase" id="RU003616"/>
    </source>
</evidence>
<keyword evidence="5" id="KW-1185">Reference proteome</keyword>
<dbReference type="GO" id="GO:0042026">
    <property type="term" value="P:protein refolding"/>
    <property type="evidence" value="ECO:0007669"/>
    <property type="project" value="TreeGrafter"/>
</dbReference>
<evidence type="ECO:0000259" key="3">
    <source>
        <dbReference type="PROSITE" id="PS01031"/>
    </source>
</evidence>
<dbReference type="CDD" id="cd06526">
    <property type="entry name" value="metazoan_ACD"/>
    <property type="match status" value="1"/>
</dbReference>
<dbReference type="SUPFAM" id="SSF49764">
    <property type="entry name" value="HSP20-like chaperones"/>
    <property type="match status" value="1"/>
</dbReference>
<dbReference type="Proteomes" id="UP001152759">
    <property type="component" value="Chromosome 4"/>
</dbReference>